<evidence type="ECO:0000313" key="3">
    <source>
        <dbReference type="Proteomes" id="UP000823046"/>
    </source>
</evidence>
<dbReference type="PANTHER" id="PTHR43689">
    <property type="entry name" value="HYDROLASE"/>
    <property type="match status" value="1"/>
</dbReference>
<dbReference type="Pfam" id="PF00561">
    <property type="entry name" value="Abhydrolase_1"/>
    <property type="match status" value="1"/>
</dbReference>
<dbReference type="Proteomes" id="UP000823046">
    <property type="component" value="Unassembled WGS sequence"/>
</dbReference>
<feature type="domain" description="AB hydrolase-1" evidence="1">
    <location>
        <begin position="8"/>
        <end position="125"/>
    </location>
</feature>
<evidence type="ECO:0000259" key="1">
    <source>
        <dbReference type="Pfam" id="PF00561"/>
    </source>
</evidence>
<dbReference type="GO" id="GO:0016787">
    <property type="term" value="F:hydrolase activity"/>
    <property type="evidence" value="ECO:0007669"/>
    <property type="project" value="UniProtKB-KW"/>
</dbReference>
<organism evidence="2 3">
    <name type="scientific">Cardiosporidium cionae</name>
    <dbReference type="NCBI Taxonomy" id="476202"/>
    <lineage>
        <taxon>Eukaryota</taxon>
        <taxon>Sar</taxon>
        <taxon>Alveolata</taxon>
        <taxon>Apicomplexa</taxon>
        <taxon>Aconoidasida</taxon>
        <taxon>Nephromycida</taxon>
        <taxon>Cardiosporidium</taxon>
    </lineage>
</organism>
<evidence type="ECO:0000313" key="2">
    <source>
        <dbReference type="EMBL" id="KAF8820816.1"/>
    </source>
</evidence>
<proteinExistence type="predicted"/>
<dbReference type="SUPFAM" id="SSF53474">
    <property type="entry name" value="alpha/beta-Hydrolases"/>
    <property type="match status" value="1"/>
</dbReference>
<dbReference type="EMBL" id="JADAQX010000295">
    <property type="protein sequence ID" value="KAF8820816.1"/>
    <property type="molecule type" value="Genomic_DNA"/>
</dbReference>
<protein>
    <submittedName>
        <fullName evidence="2">Hydrolase, alpha/beta fold family protein</fullName>
    </submittedName>
</protein>
<name>A0ABQ7JA11_9APIC</name>
<dbReference type="InterPro" id="IPR000073">
    <property type="entry name" value="AB_hydrolase_1"/>
</dbReference>
<accession>A0ABQ7JA11</accession>
<dbReference type="Gene3D" id="3.40.50.1820">
    <property type="entry name" value="alpha/beta hydrolase"/>
    <property type="match status" value="1"/>
</dbReference>
<gene>
    <name evidence="2" type="ORF">IE077_002776</name>
</gene>
<dbReference type="PANTHER" id="PTHR43689:SF8">
    <property type="entry name" value="ALPHA_BETA-HYDROLASES SUPERFAMILY PROTEIN"/>
    <property type="match status" value="1"/>
</dbReference>
<sequence length="333" mass="37751">MSGNGIEAVILVHGMCMSSTFWADGLLRYIKVENMSRFTFYCPDLLGYGKSNHIKSKDNYSRNEQVSLILRDVVLKFGLLTYHLVGHSFGAIICLNIGARNPGAVKTMTLFSPSYFESERQAYQILTSIPFPVSHVRCYISLVAGNNRSILKRMEKGVARQTNLLLDLRMLIPSTVSNPELGHFMIRLLNFFRPWLAPVASKIIPGSEMPELSVWDFFAIDPDATLGTVNTIIYDRVEQCLDILRYNQVRVYVAHGNKDGVVPFRQGQALADRYPNVVLRVLPGLVHHFPVSHARLSADILLHELMQYYSRSRSRILHAKHQILDENITIGLF</sequence>
<keyword evidence="3" id="KW-1185">Reference proteome</keyword>
<comment type="caution">
    <text evidence="2">The sequence shown here is derived from an EMBL/GenBank/DDBJ whole genome shotgun (WGS) entry which is preliminary data.</text>
</comment>
<dbReference type="InterPro" id="IPR029058">
    <property type="entry name" value="AB_hydrolase_fold"/>
</dbReference>
<keyword evidence="2" id="KW-0378">Hydrolase</keyword>
<reference evidence="2 3" key="1">
    <citation type="journal article" date="2020" name="bioRxiv">
        <title>Metabolic contributions of an alphaproteobacterial endosymbiont in the apicomplexan Cardiosporidium cionae.</title>
        <authorList>
            <person name="Hunter E.S."/>
            <person name="Paight C.J."/>
            <person name="Lane C.E."/>
        </authorList>
    </citation>
    <scope>NUCLEOTIDE SEQUENCE [LARGE SCALE GENOMIC DNA]</scope>
    <source>
        <strain evidence="2">ESH_2018</strain>
    </source>
</reference>